<feature type="region of interest" description="Disordered" evidence="1">
    <location>
        <begin position="73"/>
        <end position="94"/>
    </location>
</feature>
<dbReference type="InParanoid" id="Q0TZ05"/>
<dbReference type="KEGG" id="pno:SNOG_15135"/>
<reference evidence="3" key="1">
    <citation type="journal article" date="2007" name="Plant Cell">
        <title>Dothideomycete-plant interactions illuminated by genome sequencing and EST analysis of the wheat pathogen Stagonospora nodorum.</title>
        <authorList>
            <person name="Hane J.K."/>
            <person name="Lowe R.G."/>
            <person name="Solomon P.S."/>
            <person name="Tan K.C."/>
            <person name="Schoch C.L."/>
            <person name="Spatafora J.W."/>
            <person name="Crous P.W."/>
            <person name="Kodira C."/>
            <person name="Birren B.W."/>
            <person name="Galagan J.E."/>
            <person name="Torriani S.F."/>
            <person name="McDonald B.A."/>
            <person name="Oliver R.P."/>
        </authorList>
    </citation>
    <scope>NUCLEOTIDE SEQUENCE [LARGE SCALE GENOMIC DNA]</scope>
    <source>
        <strain evidence="3">SN15 / ATCC MYA-4574 / FGSC 10173</strain>
    </source>
</reference>
<dbReference type="RefSeq" id="XP_001805298.1">
    <property type="nucleotide sequence ID" value="XM_001805246.1"/>
</dbReference>
<feature type="compositionally biased region" description="Low complexity" evidence="1">
    <location>
        <begin position="27"/>
        <end position="37"/>
    </location>
</feature>
<gene>
    <name evidence="2" type="ORF">SNOG_15135</name>
</gene>
<evidence type="ECO:0000256" key="1">
    <source>
        <dbReference type="SAM" id="MobiDB-lite"/>
    </source>
</evidence>
<proteinExistence type="predicted"/>
<name>Q0TZ05_PHANO</name>
<accession>Q0TZ05</accession>
<dbReference type="AlphaFoldDB" id="Q0TZ05"/>
<protein>
    <submittedName>
        <fullName evidence="2">Uncharacterized protein</fullName>
    </submittedName>
</protein>
<feature type="compositionally biased region" description="Polar residues" evidence="1">
    <location>
        <begin position="84"/>
        <end position="94"/>
    </location>
</feature>
<evidence type="ECO:0000313" key="3">
    <source>
        <dbReference type="Proteomes" id="UP000001055"/>
    </source>
</evidence>
<dbReference type="Proteomes" id="UP000001055">
    <property type="component" value="Unassembled WGS sequence"/>
</dbReference>
<dbReference type="EMBL" id="CH445360">
    <property type="protein sequence ID" value="EAT77360.1"/>
    <property type="molecule type" value="Genomic_DNA"/>
</dbReference>
<organism evidence="2 3">
    <name type="scientific">Phaeosphaeria nodorum (strain SN15 / ATCC MYA-4574 / FGSC 10173)</name>
    <name type="common">Glume blotch fungus</name>
    <name type="synonym">Parastagonospora nodorum</name>
    <dbReference type="NCBI Taxonomy" id="321614"/>
    <lineage>
        <taxon>Eukaryota</taxon>
        <taxon>Fungi</taxon>
        <taxon>Dikarya</taxon>
        <taxon>Ascomycota</taxon>
        <taxon>Pezizomycotina</taxon>
        <taxon>Dothideomycetes</taxon>
        <taxon>Pleosporomycetidae</taxon>
        <taxon>Pleosporales</taxon>
        <taxon>Pleosporineae</taxon>
        <taxon>Phaeosphaeriaceae</taxon>
        <taxon>Parastagonospora</taxon>
    </lineage>
</organism>
<evidence type="ECO:0000313" key="2">
    <source>
        <dbReference type="EMBL" id="EAT77360.1"/>
    </source>
</evidence>
<dbReference type="GeneID" id="5982226"/>
<sequence length="94" mass="10313">MAQRVLVLSASAKSLPTDMPVAVCMLEQSESSNSSESGTNDEYLGRHPSKATVYRETLGPNRLLRPRQLVGNINFGPTRIDFSTDPQSDNSMEL</sequence>
<feature type="region of interest" description="Disordered" evidence="1">
    <location>
        <begin position="27"/>
        <end position="52"/>
    </location>
</feature>